<dbReference type="PROSITE" id="PS51257">
    <property type="entry name" value="PROKAR_LIPOPROTEIN"/>
    <property type="match status" value="1"/>
</dbReference>
<feature type="region of interest" description="Disordered" evidence="6">
    <location>
        <begin position="30"/>
        <end position="68"/>
    </location>
</feature>
<dbReference type="AlphaFoldDB" id="A0A172QRA4"/>
<keyword evidence="2 7" id="KW-0732">Signal</keyword>
<keyword evidence="1" id="KW-1003">Cell membrane</keyword>
<gene>
    <name evidence="8" type="ORF">ccrud_02655</name>
</gene>
<evidence type="ECO:0000256" key="6">
    <source>
        <dbReference type="SAM" id="MobiDB-lite"/>
    </source>
</evidence>
<evidence type="ECO:0008006" key="10">
    <source>
        <dbReference type="Google" id="ProtNLM"/>
    </source>
</evidence>
<keyword evidence="9" id="KW-1185">Reference proteome</keyword>
<keyword evidence="5" id="KW-0449">Lipoprotein</keyword>
<sequence length="228" mass="23779">MPMFRVLSIGSGALLITALLSGCVALEDRSTDTSSKPASTITSTVTATPTPEPETVASSTAASTTPVQCNVDPRTSDFGQFLAQSRTPVGELGATPDSVLQIPDMFYHFQMGENGYDSCAELSYVVLNGSNGGTLGPAGTGSAISDALVLFHNGQLVTHPAPFEMKEVESVTRISDSELQVIYGHAGGATAEGVTEKYTFTFFIDNGVLSGRGDLPKGIDGHLRLSLV</sequence>
<evidence type="ECO:0000313" key="8">
    <source>
        <dbReference type="EMBL" id="ANE03216.1"/>
    </source>
</evidence>
<accession>A0A172QRA4</accession>
<dbReference type="KEGG" id="ccjz:ccrud_02655"/>
<dbReference type="Pfam" id="PF14041">
    <property type="entry name" value="Lipoprotein_21"/>
    <property type="match status" value="1"/>
</dbReference>
<dbReference type="Proteomes" id="UP000076929">
    <property type="component" value="Chromosome"/>
</dbReference>
<name>A0A172QRA4_9CORY</name>
<keyword evidence="4" id="KW-0564">Palmitate</keyword>
<evidence type="ECO:0000256" key="3">
    <source>
        <dbReference type="ARBA" id="ARBA00023136"/>
    </source>
</evidence>
<dbReference type="EMBL" id="CP015622">
    <property type="protein sequence ID" value="ANE03216.1"/>
    <property type="molecule type" value="Genomic_DNA"/>
</dbReference>
<dbReference type="RefSeq" id="WP_066564484.1">
    <property type="nucleotide sequence ID" value="NZ_CP015622.1"/>
</dbReference>
<protein>
    <recommendedName>
        <fullName evidence="10">LppP/LprE family lipoprotein</fullName>
    </recommendedName>
</protein>
<evidence type="ECO:0000256" key="5">
    <source>
        <dbReference type="ARBA" id="ARBA00023288"/>
    </source>
</evidence>
<evidence type="ECO:0000313" key="9">
    <source>
        <dbReference type="Proteomes" id="UP000076929"/>
    </source>
</evidence>
<dbReference type="OrthoDB" id="4409218at2"/>
<evidence type="ECO:0000256" key="7">
    <source>
        <dbReference type="SAM" id="SignalP"/>
    </source>
</evidence>
<reference evidence="8 9" key="1">
    <citation type="submission" date="2016-05" db="EMBL/GenBank/DDBJ databases">
        <title>Complete genome sequence of Corynebacterium crudilactis, a new Corynebacterium species isolated from raw cow's milk.</title>
        <authorList>
            <person name="Christian R."/>
            <person name="Zimmermann J."/>
            <person name="Lipski A."/>
            <person name="Kalinowski J."/>
        </authorList>
    </citation>
    <scope>NUCLEOTIDE SEQUENCE [LARGE SCALE GENOMIC DNA]</scope>
    <source>
        <strain evidence="8 9">JZ16</strain>
    </source>
</reference>
<dbReference type="InterPro" id="IPR025971">
    <property type="entry name" value="LppP/LprE"/>
</dbReference>
<evidence type="ECO:0000256" key="1">
    <source>
        <dbReference type="ARBA" id="ARBA00022475"/>
    </source>
</evidence>
<feature type="chain" id="PRO_5039717085" description="LppP/LprE family lipoprotein" evidence="7">
    <location>
        <begin position="26"/>
        <end position="228"/>
    </location>
</feature>
<proteinExistence type="predicted"/>
<keyword evidence="3" id="KW-0472">Membrane</keyword>
<feature type="signal peptide" evidence="7">
    <location>
        <begin position="1"/>
        <end position="25"/>
    </location>
</feature>
<evidence type="ECO:0000256" key="4">
    <source>
        <dbReference type="ARBA" id="ARBA00023139"/>
    </source>
</evidence>
<organism evidence="8 9">
    <name type="scientific">Corynebacterium crudilactis</name>
    <dbReference type="NCBI Taxonomy" id="1652495"/>
    <lineage>
        <taxon>Bacteria</taxon>
        <taxon>Bacillati</taxon>
        <taxon>Actinomycetota</taxon>
        <taxon>Actinomycetes</taxon>
        <taxon>Mycobacteriales</taxon>
        <taxon>Corynebacteriaceae</taxon>
        <taxon>Corynebacterium</taxon>
    </lineage>
</organism>
<evidence type="ECO:0000256" key="2">
    <source>
        <dbReference type="ARBA" id="ARBA00022729"/>
    </source>
</evidence>
<feature type="compositionally biased region" description="Low complexity" evidence="6">
    <location>
        <begin position="37"/>
        <end position="65"/>
    </location>
</feature>